<keyword evidence="2" id="KW-1185">Reference proteome</keyword>
<comment type="caution">
    <text evidence="1">The sequence shown here is derived from an EMBL/GenBank/DDBJ whole genome shotgun (WGS) entry which is preliminary data.</text>
</comment>
<dbReference type="EMBL" id="BMAV01002732">
    <property type="protein sequence ID" value="GFY41879.1"/>
    <property type="molecule type" value="Genomic_DNA"/>
</dbReference>
<evidence type="ECO:0000313" key="2">
    <source>
        <dbReference type="Proteomes" id="UP000886998"/>
    </source>
</evidence>
<evidence type="ECO:0000313" key="1">
    <source>
        <dbReference type="EMBL" id="GFY41879.1"/>
    </source>
</evidence>
<sequence>APYFENLYVDDRKKRYYEEVLKSIGYINVRKVEEERYFTFPSDEKCRETLFNLFNDDFKVPPEITEIFIDEAFQIFERTFGRYEGQLRYKTLILAFFGVKPNRILIKCLLTF</sequence>
<accession>A0A8X6WWU8</accession>
<proteinExistence type="predicted"/>
<name>A0A8X6WWU8_9ARAC</name>
<reference evidence="1" key="1">
    <citation type="submission" date="2020-08" db="EMBL/GenBank/DDBJ databases">
        <title>Multicomponent nature underlies the extraordinary mechanical properties of spider dragline silk.</title>
        <authorList>
            <person name="Kono N."/>
            <person name="Nakamura H."/>
            <person name="Mori M."/>
            <person name="Yoshida Y."/>
            <person name="Ohtoshi R."/>
            <person name="Malay A.D."/>
            <person name="Moran D.A.P."/>
            <person name="Tomita M."/>
            <person name="Numata K."/>
            <person name="Arakawa K."/>
        </authorList>
    </citation>
    <scope>NUCLEOTIDE SEQUENCE</scope>
</reference>
<dbReference type="OrthoDB" id="6686929at2759"/>
<organism evidence="1 2">
    <name type="scientific">Trichonephila inaurata madagascariensis</name>
    <dbReference type="NCBI Taxonomy" id="2747483"/>
    <lineage>
        <taxon>Eukaryota</taxon>
        <taxon>Metazoa</taxon>
        <taxon>Ecdysozoa</taxon>
        <taxon>Arthropoda</taxon>
        <taxon>Chelicerata</taxon>
        <taxon>Arachnida</taxon>
        <taxon>Araneae</taxon>
        <taxon>Araneomorphae</taxon>
        <taxon>Entelegynae</taxon>
        <taxon>Araneoidea</taxon>
        <taxon>Nephilidae</taxon>
        <taxon>Trichonephila</taxon>
        <taxon>Trichonephila inaurata</taxon>
    </lineage>
</organism>
<dbReference type="Proteomes" id="UP000886998">
    <property type="component" value="Unassembled WGS sequence"/>
</dbReference>
<protein>
    <submittedName>
        <fullName evidence="1">Uncharacterized protein</fullName>
    </submittedName>
</protein>
<gene>
    <name evidence="1" type="ORF">TNIN_306361</name>
</gene>
<feature type="non-terminal residue" evidence="1">
    <location>
        <position position="112"/>
    </location>
</feature>
<dbReference type="AlphaFoldDB" id="A0A8X6WWU8"/>